<dbReference type="Proteomes" id="UP001303473">
    <property type="component" value="Unassembled WGS sequence"/>
</dbReference>
<sequence length="176" mass="18795">MAGHMGSVVPKSPTLESLRGRDTGFPEAFCGNRNTSLPHPEANLAPDACITEEDITPVKAELRLKRMSFEATKSRHNRMYSDSSLPADGGIMSAIGKLALSSLNGAELAKHLGDNSRLSKDADSLASIDGTGSGGSSPVRPKDLSQTTAPELGDGDDPREGRSRRRSSVLRRLMHR</sequence>
<evidence type="ECO:0000313" key="3">
    <source>
        <dbReference type="Proteomes" id="UP001303473"/>
    </source>
</evidence>
<comment type="caution">
    <text evidence="2">The sequence shown here is derived from an EMBL/GenBank/DDBJ whole genome shotgun (WGS) entry which is preliminary data.</text>
</comment>
<reference evidence="3" key="1">
    <citation type="journal article" date="2023" name="Mol. Phylogenet. Evol.">
        <title>Genome-scale phylogeny and comparative genomics of the fungal order Sordariales.</title>
        <authorList>
            <person name="Hensen N."/>
            <person name="Bonometti L."/>
            <person name="Westerberg I."/>
            <person name="Brannstrom I.O."/>
            <person name="Guillou S."/>
            <person name="Cros-Aarteil S."/>
            <person name="Calhoun S."/>
            <person name="Haridas S."/>
            <person name="Kuo A."/>
            <person name="Mondo S."/>
            <person name="Pangilinan J."/>
            <person name="Riley R."/>
            <person name="LaButti K."/>
            <person name="Andreopoulos B."/>
            <person name="Lipzen A."/>
            <person name="Chen C."/>
            <person name="Yan M."/>
            <person name="Daum C."/>
            <person name="Ng V."/>
            <person name="Clum A."/>
            <person name="Steindorff A."/>
            <person name="Ohm R.A."/>
            <person name="Martin F."/>
            <person name="Silar P."/>
            <person name="Natvig D.O."/>
            <person name="Lalanne C."/>
            <person name="Gautier V."/>
            <person name="Ament-Velasquez S.L."/>
            <person name="Kruys A."/>
            <person name="Hutchinson M.I."/>
            <person name="Powell A.J."/>
            <person name="Barry K."/>
            <person name="Miller A.N."/>
            <person name="Grigoriev I.V."/>
            <person name="Debuchy R."/>
            <person name="Gladieux P."/>
            <person name="Hiltunen Thoren M."/>
            <person name="Johannesson H."/>
        </authorList>
    </citation>
    <scope>NUCLEOTIDE SEQUENCE [LARGE SCALE GENOMIC DNA]</scope>
    <source>
        <strain evidence="3">CBS 340.73</strain>
    </source>
</reference>
<name>A0AAN6NE45_9PEZI</name>
<evidence type="ECO:0000313" key="2">
    <source>
        <dbReference type="EMBL" id="KAK3944107.1"/>
    </source>
</evidence>
<feature type="region of interest" description="Disordered" evidence="1">
    <location>
        <begin position="1"/>
        <end position="22"/>
    </location>
</feature>
<organism evidence="2 3">
    <name type="scientific">Diplogelasinospora grovesii</name>
    <dbReference type="NCBI Taxonomy" id="303347"/>
    <lineage>
        <taxon>Eukaryota</taxon>
        <taxon>Fungi</taxon>
        <taxon>Dikarya</taxon>
        <taxon>Ascomycota</taxon>
        <taxon>Pezizomycotina</taxon>
        <taxon>Sordariomycetes</taxon>
        <taxon>Sordariomycetidae</taxon>
        <taxon>Sordariales</taxon>
        <taxon>Diplogelasinosporaceae</taxon>
        <taxon>Diplogelasinospora</taxon>
    </lineage>
</organism>
<dbReference type="AlphaFoldDB" id="A0AAN6NE45"/>
<feature type="compositionally biased region" description="Basic residues" evidence="1">
    <location>
        <begin position="162"/>
        <end position="176"/>
    </location>
</feature>
<dbReference type="EMBL" id="MU853761">
    <property type="protein sequence ID" value="KAK3944107.1"/>
    <property type="molecule type" value="Genomic_DNA"/>
</dbReference>
<protein>
    <submittedName>
        <fullName evidence="2">Uncharacterized protein</fullName>
    </submittedName>
</protein>
<gene>
    <name evidence="2" type="ORF">QBC46DRAFT_337842</name>
</gene>
<feature type="region of interest" description="Disordered" evidence="1">
    <location>
        <begin position="123"/>
        <end position="176"/>
    </location>
</feature>
<accession>A0AAN6NE45</accession>
<proteinExistence type="predicted"/>
<evidence type="ECO:0000256" key="1">
    <source>
        <dbReference type="SAM" id="MobiDB-lite"/>
    </source>
</evidence>
<keyword evidence="3" id="KW-1185">Reference proteome</keyword>